<name>D6ZEB0_SEGRD</name>
<gene>
    <name evidence="2" type="ordered locus">Srot_0914</name>
</gene>
<evidence type="ECO:0008006" key="4">
    <source>
        <dbReference type="Google" id="ProtNLM"/>
    </source>
</evidence>
<evidence type="ECO:0000313" key="2">
    <source>
        <dbReference type="EMBL" id="ADG97390.1"/>
    </source>
</evidence>
<reference evidence="2 3" key="1">
    <citation type="journal article" date="2010" name="Stand. Genomic Sci.">
        <title>Complete genome sequence of Segniliparus rotundus type strain (CDC 1076).</title>
        <authorList>
            <person name="Sikorski J."/>
            <person name="Lapidus A."/>
            <person name="Copeland A."/>
            <person name="Misra M."/>
            <person name="Glavina Del Rio T."/>
            <person name="Nolan M."/>
            <person name="Lucas S."/>
            <person name="Chen F."/>
            <person name="Tice H."/>
            <person name="Cheng J.F."/>
            <person name="Jando M."/>
            <person name="Schneider S."/>
            <person name="Bruce D."/>
            <person name="Goodwin L."/>
            <person name="Pitluck S."/>
            <person name="Liolios K."/>
            <person name="Mikhailova N."/>
            <person name="Pati A."/>
            <person name="Ivanova N."/>
            <person name="Mavromatis K."/>
            <person name="Chen A."/>
            <person name="Palaniappan K."/>
            <person name="Chertkov O."/>
            <person name="Land M."/>
            <person name="Hauser L."/>
            <person name="Chang Y.J."/>
            <person name="Jeffries C.D."/>
            <person name="Brettin T."/>
            <person name="Detter J.C."/>
            <person name="Han C."/>
            <person name="Rohde M."/>
            <person name="Goker M."/>
            <person name="Bristow J."/>
            <person name="Eisen J.A."/>
            <person name="Markowitz V."/>
            <person name="Hugenholtz P."/>
            <person name="Kyrpides N.C."/>
            <person name="Klenk H.P."/>
        </authorList>
    </citation>
    <scope>NUCLEOTIDE SEQUENCE [LARGE SCALE GENOMIC DNA]</scope>
    <source>
        <strain evidence="3">ATCC BAA-972 / CDC 1076 / CIP 108378 / DSM 44985 / JCM 13578</strain>
    </source>
</reference>
<feature type="chain" id="PRO_5003091879" description="Lipoprotein" evidence="1">
    <location>
        <begin position="35"/>
        <end position="180"/>
    </location>
</feature>
<accession>D6ZEB0</accession>
<dbReference type="HOGENOM" id="CLU_1569612_0_0_11"/>
<organism evidence="2 3">
    <name type="scientific">Segniliparus rotundus (strain ATCC BAA-972 / CDC 1076 / CIP 108378 / DSM 44985 / JCM 13578)</name>
    <dbReference type="NCBI Taxonomy" id="640132"/>
    <lineage>
        <taxon>Bacteria</taxon>
        <taxon>Bacillati</taxon>
        <taxon>Actinomycetota</taxon>
        <taxon>Actinomycetes</taxon>
        <taxon>Mycobacteriales</taxon>
        <taxon>Segniliparaceae</taxon>
        <taxon>Segniliparus</taxon>
    </lineage>
</organism>
<sequence length="180" mass="19945">MAYLAQVNSMLNVKFKILATLMLISMSGSGCSHAENNIKAKESVEASAAQESEQASKLVREFASSMVESPSNLNVDAMSQAGSLLGKADKARGRRTIDTLSVRYEIASFLFEHSIRPQHGELDKYITAEQSLPPPEKIKGKLDQEHYENALSVFLIHQGDSQQVLNAFKGLEENYRRENP</sequence>
<feature type="signal peptide" evidence="1">
    <location>
        <begin position="1"/>
        <end position="34"/>
    </location>
</feature>
<dbReference type="EMBL" id="CP001958">
    <property type="protein sequence ID" value="ADG97390.1"/>
    <property type="molecule type" value="Genomic_DNA"/>
</dbReference>
<keyword evidence="1" id="KW-0732">Signal</keyword>
<dbReference type="KEGG" id="srt:Srot_0914"/>
<protein>
    <recommendedName>
        <fullName evidence="4">Lipoprotein</fullName>
    </recommendedName>
</protein>
<dbReference type="Proteomes" id="UP000002247">
    <property type="component" value="Chromosome"/>
</dbReference>
<keyword evidence="3" id="KW-1185">Reference proteome</keyword>
<dbReference type="AlphaFoldDB" id="D6ZEB0"/>
<proteinExistence type="predicted"/>
<evidence type="ECO:0000313" key="3">
    <source>
        <dbReference type="Proteomes" id="UP000002247"/>
    </source>
</evidence>
<evidence type="ECO:0000256" key="1">
    <source>
        <dbReference type="SAM" id="SignalP"/>
    </source>
</evidence>